<evidence type="ECO:0000313" key="4">
    <source>
        <dbReference type="Proteomes" id="UP001500457"/>
    </source>
</evidence>
<evidence type="ECO:0000256" key="1">
    <source>
        <dbReference type="SAM" id="MobiDB-lite"/>
    </source>
</evidence>
<dbReference type="SUPFAM" id="SSF52540">
    <property type="entry name" value="P-loop containing nucleoside triphosphate hydrolases"/>
    <property type="match status" value="1"/>
</dbReference>
<name>A0ABP9FAS2_9PSEU</name>
<accession>A0ABP9FAS2</accession>
<dbReference type="InterPro" id="IPR049945">
    <property type="entry name" value="AAA_22"/>
</dbReference>
<dbReference type="Gene3D" id="3.40.50.300">
    <property type="entry name" value="P-loop containing nucleotide triphosphate hydrolases"/>
    <property type="match status" value="1"/>
</dbReference>
<dbReference type="Pfam" id="PF13401">
    <property type="entry name" value="AAA_22"/>
    <property type="match status" value="1"/>
</dbReference>
<dbReference type="Proteomes" id="UP001500457">
    <property type="component" value="Unassembled WGS sequence"/>
</dbReference>
<dbReference type="InterPro" id="IPR027417">
    <property type="entry name" value="P-loop_NTPase"/>
</dbReference>
<feature type="domain" description="HTH luxR-type" evidence="2">
    <location>
        <begin position="815"/>
        <end position="880"/>
    </location>
</feature>
<dbReference type="Gene3D" id="1.10.10.10">
    <property type="entry name" value="Winged helix-like DNA-binding domain superfamily/Winged helix DNA-binding domain"/>
    <property type="match status" value="1"/>
</dbReference>
<gene>
    <name evidence="3" type="ORF">GCM10023203_59930</name>
</gene>
<proteinExistence type="predicted"/>
<organism evidence="3 4">
    <name type="scientific">Actinomycetospora straminea</name>
    <dbReference type="NCBI Taxonomy" id="663607"/>
    <lineage>
        <taxon>Bacteria</taxon>
        <taxon>Bacillati</taxon>
        <taxon>Actinomycetota</taxon>
        <taxon>Actinomycetes</taxon>
        <taxon>Pseudonocardiales</taxon>
        <taxon>Pseudonocardiaceae</taxon>
        <taxon>Actinomycetospora</taxon>
    </lineage>
</organism>
<feature type="region of interest" description="Disordered" evidence="1">
    <location>
        <begin position="1"/>
        <end position="20"/>
    </location>
</feature>
<dbReference type="InterPro" id="IPR036388">
    <property type="entry name" value="WH-like_DNA-bd_sf"/>
</dbReference>
<dbReference type="EMBL" id="BAABHQ010000033">
    <property type="protein sequence ID" value="GAA4897245.1"/>
    <property type="molecule type" value="Genomic_DNA"/>
</dbReference>
<reference evidence="4" key="1">
    <citation type="journal article" date="2019" name="Int. J. Syst. Evol. Microbiol.">
        <title>The Global Catalogue of Microorganisms (GCM) 10K type strain sequencing project: providing services to taxonomists for standard genome sequencing and annotation.</title>
        <authorList>
            <consortium name="The Broad Institute Genomics Platform"/>
            <consortium name="The Broad Institute Genome Sequencing Center for Infectious Disease"/>
            <person name="Wu L."/>
            <person name="Ma J."/>
        </authorList>
    </citation>
    <scope>NUCLEOTIDE SEQUENCE [LARGE SCALE GENOMIC DNA]</scope>
    <source>
        <strain evidence="4">JCM 17983</strain>
    </source>
</reference>
<protein>
    <submittedName>
        <fullName evidence="3">LuxR C-terminal-related transcriptional regulator</fullName>
    </submittedName>
</protein>
<dbReference type="CDD" id="cd06170">
    <property type="entry name" value="LuxR_C_like"/>
    <property type="match status" value="1"/>
</dbReference>
<dbReference type="PROSITE" id="PS50043">
    <property type="entry name" value="HTH_LUXR_2"/>
    <property type="match status" value="1"/>
</dbReference>
<evidence type="ECO:0000313" key="3">
    <source>
        <dbReference type="EMBL" id="GAA4897245.1"/>
    </source>
</evidence>
<feature type="region of interest" description="Disordered" evidence="1">
    <location>
        <begin position="600"/>
        <end position="619"/>
    </location>
</feature>
<comment type="caution">
    <text evidence="3">The sequence shown here is derived from an EMBL/GenBank/DDBJ whole genome shotgun (WGS) entry which is preliminary data.</text>
</comment>
<evidence type="ECO:0000259" key="2">
    <source>
        <dbReference type="PROSITE" id="PS50043"/>
    </source>
</evidence>
<sequence>MIPDGGNRSYRGGAQGFPQATEVKQMAPVLRTGPPPLPAGHVRRRALEDVLDRGADRDLTVLSAPPGSGKTSLLAAWVGDDHGRATAWVCLEPEDRDPRHLWRAVLGELAALSAVPPSSRLHRLVVSRSTVAPEFLAELTAAIAALPSPVRLVLDDVHHLADPISRQGLAMLLRDTGDRLRLVLAGRRDPPLPLPRLRMDERVTELRAEQLAFTPAESAALLAACGPDLTPAQVAVLHERTGGWVAGLRLAALSLRDHPDPDAFLAGFSGDERPVADYLVDEVLAGLTEAQQEVLRRISVAPRVPAGLAPRLAGRDDTAEVLDDLAHTTGLVAGSGARGDPYRLPELLRSHLVADLGRRGPALVAALERAAAAWWAEQGAPVEALRHAGRAGDPTLLADLVGRWGPWLAGRGEHEALAATVGSAPTVDARLAVAAAHVHLARGDHEHARAALARARRDRRPGPDAAAFRAATERILGRPLRVTLREPVPSEPALAAHVRIGRGAAALRADDPSRARTELGMGLALAHRHGLDVLAHRGRCLLAAALWTAGDVPRAAAAAERAFAEPGASGPGTATWSAAARAVAAHAALLGADPGAARATVDASGDTGVGAAGDDGGDRSPDPTVAFAFRCARAGATVDLGERTAGLLALQAARAALGGTAVPGALAATAALLEHRAAVELGHPTAAGAVTAWLAGRHPASPALALLRGWGAAAAGDFAAARTAIAVLLVPPAPATPGALDVEAWLLEARIRLARADRPGARAAARRAVDLAAPRDALRPFVHADGGVRALLVDELATGEPRAGFVARALAAGATSPAGIALSGREHDVLARLPSLESFDEIAGDLDVSINTIKTHVRALYGKLGVTTRRDAVLVAHEQGLLG</sequence>
<dbReference type="InterPro" id="IPR059106">
    <property type="entry name" value="WHD_MalT"/>
</dbReference>
<dbReference type="SMART" id="SM00421">
    <property type="entry name" value="HTH_LUXR"/>
    <property type="match status" value="1"/>
</dbReference>
<dbReference type="InterPro" id="IPR000792">
    <property type="entry name" value="Tscrpt_reg_LuxR_C"/>
</dbReference>
<keyword evidence="4" id="KW-1185">Reference proteome</keyword>
<dbReference type="Pfam" id="PF25873">
    <property type="entry name" value="WHD_MalT"/>
    <property type="match status" value="1"/>
</dbReference>
<dbReference type="Pfam" id="PF00196">
    <property type="entry name" value="GerE"/>
    <property type="match status" value="1"/>
</dbReference>
<dbReference type="SUPFAM" id="SSF46894">
    <property type="entry name" value="C-terminal effector domain of the bipartite response regulators"/>
    <property type="match status" value="1"/>
</dbReference>
<dbReference type="InterPro" id="IPR016032">
    <property type="entry name" value="Sig_transdc_resp-reg_C-effctor"/>
</dbReference>